<proteinExistence type="predicted"/>
<evidence type="ECO:0000256" key="1">
    <source>
        <dbReference type="SAM" id="MobiDB-lite"/>
    </source>
</evidence>
<evidence type="ECO:0000313" key="2">
    <source>
        <dbReference type="EMBL" id="APL94079.1"/>
    </source>
</evidence>
<dbReference type="AlphaFoldDB" id="A0A1L5BMI5"/>
<name>A0A1L5BMI5_SPHIB</name>
<sequence>MREESMSEQVQIARMKVQILELQGQLLQFHHRDAVAELQAAMEAAAKKDAPAAAADDDGDHKSGIPIQ</sequence>
<gene>
    <name evidence="2" type="ORF">SIDU_05935</name>
</gene>
<organism evidence="2 3">
    <name type="scientific">Sphingobium indicum (strain DSM 16412 / CCM 7286 / MTCC 6364 / B90A)</name>
    <dbReference type="NCBI Taxonomy" id="861109"/>
    <lineage>
        <taxon>Bacteria</taxon>
        <taxon>Pseudomonadati</taxon>
        <taxon>Pseudomonadota</taxon>
        <taxon>Alphaproteobacteria</taxon>
        <taxon>Sphingomonadales</taxon>
        <taxon>Sphingomonadaceae</taxon>
        <taxon>Sphingobium</taxon>
    </lineage>
</organism>
<dbReference type="EMBL" id="CP013070">
    <property type="protein sequence ID" value="APL94079.1"/>
    <property type="molecule type" value="Genomic_DNA"/>
</dbReference>
<protein>
    <submittedName>
        <fullName evidence="2">Uncharacterized protein</fullName>
    </submittedName>
</protein>
<feature type="region of interest" description="Disordered" evidence="1">
    <location>
        <begin position="47"/>
        <end position="68"/>
    </location>
</feature>
<accession>A0A1L5BMI5</accession>
<dbReference type="Proteomes" id="UP000004550">
    <property type="component" value="Chromosome"/>
</dbReference>
<feature type="compositionally biased region" description="Basic and acidic residues" evidence="1">
    <location>
        <begin position="59"/>
        <end position="68"/>
    </location>
</feature>
<reference evidence="2 3" key="1">
    <citation type="journal article" date="2012" name="J. Bacteriol.">
        <title>Genome sequence of Sphingobium indicum B90A, a hexachlorocyclohexane-degrading bacterium.</title>
        <authorList>
            <person name="Anand S."/>
            <person name="Sangwan N."/>
            <person name="Lata P."/>
            <person name="Kaur J."/>
            <person name="Dua A."/>
            <person name="Singh A.K."/>
            <person name="Verma M."/>
            <person name="Kaur J."/>
            <person name="Khurana J.P."/>
            <person name="Khurana P."/>
            <person name="Mathur S."/>
            <person name="Lal R."/>
        </authorList>
    </citation>
    <scope>NUCLEOTIDE SEQUENCE [LARGE SCALE GENOMIC DNA]</scope>
    <source>
        <strain evidence="3">DSM 16412 / CCM 7286 / MTCC 6364 / B90A</strain>
    </source>
</reference>
<dbReference type="KEGG" id="sinb:SIDU_05935"/>
<evidence type="ECO:0000313" key="3">
    <source>
        <dbReference type="Proteomes" id="UP000004550"/>
    </source>
</evidence>